<dbReference type="CDD" id="cd07377">
    <property type="entry name" value="WHTH_GntR"/>
    <property type="match status" value="1"/>
</dbReference>
<dbReference type="Gene3D" id="1.20.120.530">
    <property type="entry name" value="GntR ligand-binding domain-like"/>
    <property type="match status" value="1"/>
</dbReference>
<dbReference type="GO" id="GO:0003700">
    <property type="term" value="F:DNA-binding transcription factor activity"/>
    <property type="evidence" value="ECO:0007669"/>
    <property type="project" value="InterPro"/>
</dbReference>
<evidence type="ECO:0000256" key="3">
    <source>
        <dbReference type="ARBA" id="ARBA00023163"/>
    </source>
</evidence>
<gene>
    <name evidence="5" type="ORF">LZ11_01128</name>
</gene>
<dbReference type="InterPro" id="IPR036388">
    <property type="entry name" value="WH-like_DNA-bd_sf"/>
</dbReference>
<keyword evidence="1" id="KW-0805">Transcription regulation</keyword>
<name>A0A5S5AUX1_9FIRM</name>
<accession>A0A5S5AUX1</accession>
<dbReference type="OrthoDB" id="9781630at2"/>
<organism evidence="5 6">
    <name type="scientific">Thermosediminibacter litoriperuensis</name>
    <dbReference type="NCBI Taxonomy" id="291989"/>
    <lineage>
        <taxon>Bacteria</taxon>
        <taxon>Bacillati</taxon>
        <taxon>Bacillota</taxon>
        <taxon>Clostridia</taxon>
        <taxon>Thermosediminibacterales</taxon>
        <taxon>Thermosediminibacteraceae</taxon>
        <taxon>Thermosediminibacter</taxon>
    </lineage>
</organism>
<evidence type="ECO:0000313" key="5">
    <source>
        <dbReference type="EMBL" id="TYP55413.1"/>
    </source>
</evidence>
<dbReference type="PANTHER" id="PTHR43537">
    <property type="entry name" value="TRANSCRIPTIONAL REGULATOR, GNTR FAMILY"/>
    <property type="match status" value="1"/>
</dbReference>
<dbReference type="AlphaFoldDB" id="A0A5S5AUX1"/>
<dbReference type="Pfam" id="PF00392">
    <property type="entry name" value="GntR"/>
    <property type="match status" value="1"/>
</dbReference>
<dbReference type="SUPFAM" id="SSF48008">
    <property type="entry name" value="GntR ligand-binding domain-like"/>
    <property type="match status" value="1"/>
</dbReference>
<dbReference type="InterPro" id="IPR011711">
    <property type="entry name" value="GntR_C"/>
</dbReference>
<protein>
    <submittedName>
        <fullName evidence="5">Transcriptional regulator, GntR family</fullName>
    </submittedName>
</protein>
<comment type="caution">
    <text evidence="5">The sequence shown here is derived from an EMBL/GenBank/DDBJ whole genome shotgun (WGS) entry which is preliminary data.</text>
</comment>
<dbReference type="GO" id="GO:0003677">
    <property type="term" value="F:DNA binding"/>
    <property type="evidence" value="ECO:0007669"/>
    <property type="project" value="UniProtKB-KW"/>
</dbReference>
<evidence type="ECO:0000256" key="1">
    <source>
        <dbReference type="ARBA" id="ARBA00023015"/>
    </source>
</evidence>
<dbReference type="RefSeq" id="WP_148866902.1">
    <property type="nucleotide sequence ID" value="NZ_VNHO01000010.1"/>
</dbReference>
<dbReference type="PROSITE" id="PS50949">
    <property type="entry name" value="HTH_GNTR"/>
    <property type="match status" value="1"/>
</dbReference>
<keyword evidence="2" id="KW-0238">DNA-binding</keyword>
<evidence type="ECO:0000259" key="4">
    <source>
        <dbReference type="PROSITE" id="PS50949"/>
    </source>
</evidence>
<keyword evidence="3" id="KW-0804">Transcription</keyword>
<evidence type="ECO:0000256" key="2">
    <source>
        <dbReference type="ARBA" id="ARBA00023125"/>
    </source>
</evidence>
<dbReference type="InterPro" id="IPR008920">
    <property type="entry name" value="TF_FadR/GntR_C"/>
</dbReference>
<keyword evidence="6" id="KW-1185">Reference proteome</keyword>
<sequence length="222" mass="26244">MESFGETFEFSHLKPIRDLIYEHIRRMIFSGELKDGERLVEKDLAERLKVSRTPVREALRKLETEGLVVHLPRKGVVVKGFSREDVIEIYSIREALEALAITYTVKNITGAELEKLRECLELMRRHTEVDDTENLFRASQEFNDILIKSCRMPRLIDLISTYQEYLARFRMVTMKSRERKLSALKEHEEIFKAVAERDVERAEKLVRNHLRKALETYLKTFD</sequence>
<dbReference type="InterPro" id="IPR000524">
    <property type="entry name" value="Tscrpt_reg_HTH_GntR"/>
</dbReference>
<dbReference type="PANTHER" id="PTHR43537:SF24">
    <property type="entry name" value="GLUCONATE OPERON TRANSCRIPTIONAL REPRESSOR"/>
    <property type="match status" value="1"/>
</dbReference>
<dbReference type="Pfam" id="PF07729">
    <property type="entry name" value="FCD"/>
    <property type="match status" value="1"/>
</dbReference>
<dbReference type="SMART" id="SM00895">
    <property type="entry name" value="FCD"/>
    <property type="match status" value="1"/>
</dbReference>
<feature type="domain" description="HTH gntR-type" evidence="4">
    <location>
        <begin position="14"/>
        <end position="81"/>
    </location>
</feature>
<dbReference type="SMART" id="SM00345">
    <property type="entry name" value="HTH_GNTR"/>
    <property type="match status" value="1"/>
</dbReference>
<dbReference type="PRINTS" id="PR00035">
    <property type="entry name" value="HTHGNTR"/>
</dbReference>
<reference evidence="5 6" key="1">
    <citation type="submission" date="2019-07" db="EMBL/GenBank/DDBJ databases">
        <title>Genomic Encyclopedia of Type Strains, Phase I: the one thousand microbial genomes (KMG-I) project.</title>
        <authorList>
            <person name="Kyrpides N."/>
        </authorList>
    </citation>
    <scope>NUCLEOTIDE SEQUENCE [LARGE SCALE GENOMIC DNA]</scope>
    <source>
        <strain evidence="5 6">DSM 16647</strain>
    </source>
</reference>
<dbReference type="Gene3D" id="1.10.10.10">
    <property type="entry name" value="Winged helix-like DNA-binding domain superfamily/Winged helix DNA-binding domain"/>
    <property type="match status" value="1"/>
</dbReference>
<dbReference type="EMBL" id="VNHO01000010">
    <property type="protein sequence ID" value="TYP55413.1"/>
    <property type="molecule type" value="Genomic_DNA"/>
</dbReference>
<proteinExistence type="predicted"/>
<dbReference type="SUPFAM" id="SSF46785">
    <property type="entry name" value="Winged helix' DNA-binding domain"/>
    <property type="match status" value="1"/>
</dbReference>
<evidence type="ECO:0000313" key="6">
    <source>
        <dbReference type="Proteomes" id="UP000322294"/>
    </source>
</evidence>
<dbReference type="Proteomes" id="UP000322294">
    <property type="component" value="Unassembled WGS sequence"/>
</dbReference>
<dbReference type="InterPro" id="IPR036390">
    <property type="entry name" value="WH_DNA-bd_sf"/>
</dbReference>